<evidence type="ECO:0000256" key="4">
    <source>
        <dbReference type="ARBA" id="ARBA00011538"/>
    </source>
</evidence>
<evidence type="ECO:0000256" key="1">
    <source>
        <dbReference type="ARBA" id="ARBA00004123"/>
    </source>
</evidence>
<evidence type="ECO:0000256" key="7">
    <source>
        <dbReference type="ARBA" id="ARBA00023242"/>
    </source>
</evidence>
<dbReference type="InterPro" id="IPR009072">
    <property type="entry name" value="Histone-fold"/>
</dbReference>
<reference evidence="11" key="1">
    <citation type="submission" date="2021-02" db="EMBL/GenBank/DDBJ databases">
        <title>First Annotated Genome of the Yellow-green Alga Tribonema minus.</title>
        <authorList>
            <person name="Mahan K.M."/>
        </authorList>
    </citation>
    <scope>NUCLEOTIDE SEQUENCE</scope>
    <source>
        <strain evidence="11">UTEX B ZZ1240</strain>
    </source>
</reference>
<dbReference type="InterPro" id="IPR036436">
    <property type="entry name" value="Disintegrin_dom_sf"/>
</dbReference>
<keyword evidence="6" id="KW-0238">DNA-binding</keyword>
<keyword evidence="7" id="KW-0539">Nucleus</keyword>
<evidence type="ECO:0000259" key="10">
    <source>
        <dbReference type="SMART" id="SM00050"/>
    </source>
</evidence>
<dbReference type="GO" id="GO:0046982">
    <property type="term" value="F:protein heterodimerization activity"/>
    <property type="evidence" value="ECO:0007669"/>
    <property type="project" value="InterPro"/>
</dbReference>
<evidence type="ECO:0000256" key="6">
    <source>
        <dbReference type="ARBA" id="ARBA00023125"/>
    </source>
</evidence>
<evidence type="ECO:0000256" key="3">
    <source>
        <dbReference type="ARBA" id="ARBA00006564"/>
    </source>
</evidence>
<protein>
    <recommendedName>
        <fullName evidence="10">Disintegrin domain-containing protein</fullName>
    </recommendedName>
</protein>
<evidence type="ECO:0000256" key="8">
    <source>
        <dbReference type="ARBA" id="ARBA00023269"/>
    </source>
</evidence>
<dbReference type="SUPFAM" id="SSF47113">
    <property type="entry name" value="Histone-fold"/>
    <property type="match status" value="1"/>
</dbReference>
<sequence>MESEGRDIDKCINDHDNSYSEETSRVLKALLEPVMRDAATHSKDAGRDTVTAVDVKYAFDKLKFTHQQIMTGHATSGMESEGRESNTVMCINDHHYSKSEETRGVLQAFLEPDAGRDTVTDVDVKYAFEKLKRHGRGLAFLRQAQQAPSEEVDAPERELTLGTLGGSYTTQQYPTGTGSYGGSTSYCQLGCPNNNDMAKFKKQCIKVTCSGIPGQVNVKVSNTGDCTGYATGYGYLACGYTDSKTLQQLSFKLIQGQSSYDIPGGLKCGDTLKIYSQDNSKCNKSSNLSYTNLGKCDQYFNTDQKSRGCDWGSVIIDCAPADDYANANPNNGMCNTAMGDCVDQPGKIRDCKCSPPVLYGSPYSTPKKAGTPCRAKSTSAYDLCDVDDYCDGVNATCPDNVRPMGYECRPVCGPGEQCDANDMSPTNKLCDVADKCDGKTKTCPDNVKPMGTQCRPAAYDKPCDMADTCDGKTKTCVDTVKPRETMCKAGTGECDANDKCDGISKDCYDAVKPMGEVCRKSSGKPCDQDDKCDGTTKACPDIPKPATYMCRQKNPALPCDKDDYCDGTNKDCLDTFKDKGVMCRDAAGKCDKPDACDGMSGDCKDEVHGPMYTCACAKCACGTATNCDGYQKDCPPNDSCEPKNQQCFIGYQNGGSYPPPPPQGGTPYPVDIPVYPNPPVDNPDNAYVAPPASTDGAYIPPPASTDGAYQVLPDAGYQPPAY</sequence>
<dbReference type="SMART" id="SM00417">
    <property type="entry name" value="H4"/>
    <property type="match status" value="1"/>
</dbReference>
<dbReference type="GO" id="GO:0000786">
    <property type="term" value="C:nucleosome"/>
    <property type="evidence" value="ECO:0007669"/>
    <property type="project" value="UniProtKB-KW"/>
</dbReference>
<evidence type="ECO:0000256" key="5">
    <source>
        <dbReference type="ARBA" id="ARBA00022454"/>
    </source>
</evidence>
<keyword evidence="8" id="KW-0544">Nucleosome core</keyword>
<organism evidence="11 12">
    <name type="scientific">Tribonema minus</name>
    <dbReference type="NCBI Taxonomy" id="303371"/>
    <lineage>
        <taxon>Eukaryota</taxon>
        <taxon>Sar</taxon>
        <taxon>Stramenopiles</taxon>
        <taxon>Ochrophyta</taxon>
        <taxon>PX clade</taxon>
        <taxon>Xanthophyceae</taxon>
        <taxon>Tribonematales</taxon>
        <taxon>Tribonemataceae</taxon>
        <taxon>Tribonema</taxon>
    </lineage>
</organism>
<dbReference type="Gene3D" id="4.10.70.10">
    <property type="entry name" value="Disintegrin domain"/>
    <property type="match status" value="1"/>
</dbReference>
<comment type="subcellular location">
    <subcellularLocation>
        <location evidence="2">Chromosome</location>
    </subcellularLocation>
    <subcellularLocation>
        <location evidence="1">Nucleus</location>
    </subcellularLocation>
</comment>
<dbReference type="AlphaFoldDB" id="A0A836CNS5"/>
<dbReference type="InterPro" id="IPR001762">
    <property type="entry name" value="Disintegrin_dom"/>
</dbReference>
<dbReference type="GO" id="GO:0003677">
    <property type="term" value="F:DNA binding"/>
    <property type="evidence" value="ECO:0007669"/>
    <property type="project" value="UniProtKB-KW"/>
</dbReference>
<accession>A0A836CNS5</accession>
<evidence type="ECO:0000313" key="12">
    <source>
        <dbReference type="Proteomes" id="UP000664859"/>
    </source>
</evidence>
<keyword evidence="12" id="KW-1185">Reference proteome</keyword>
<dbReference type="GO" id="GO:0005634">
    <property type="term" value="C:nucleus"/>
    <property type="evidence" value="ECO:0007669"/>
    <property type="project" value="UniProtKB-SubCell"/>
</dbReference>
<evidence type="ECO:0000256" key="9">
    <source>
        <dbReference type="SAM" id="MobiDB-lite"/>
    </source>
</evidence>
<dbReference type="Gene3D" id="1.10.20.10">
    <property type="entry name" value="Histone, subunit A"/>
    <property type="match status" value="1"/>
</dbReference>
<dbReference type="SMART" id="SM00050">
    <property type="entry name" value="DISIN"/>
    <property type="match status" value="1"/>
</dbReference>
<feature type="region of interest" description="Disordered" evidence="9">
    <location>
        <begin position="651"/>
        <end position="722"/>
    </location>
</feature>
<dbReference type="Proteomes" id="UP000664859">
    <property type="component" value="Unassembled WGS sequence"/>
</dbReference>
<comment type="similarity">
    <text evidence="3">Belongs to the histone H4 family.</text>
</comment>
<keyword evidence="5" id="KW-0158">Chromosome</keyword>
<dbReference type="InterPro" id="IPR001951">
    <property type="entry name" value="Histone_H4"/>
</dbReference>
<gene>
    <name evidence="11" type="ORF">JKP88DRAFT_284792</name>
</gene>
<feature type="domain" description="Disintegrin" evidence="10">
    <location>
        <begin position="413"/>
        <end position="482"/>
    </location>
</feature>
<dbReference type="GO" id="GO:0030527">
    <property type="term" value="F:structural constituent of chromatin"/>
    <property type="evidence" value="ECO:0007669"/>
    <property type="project" value="InterPro"/>
</dbReference>
<evidence type="ECO:0000256" key="2">
    <source>
        <dbReference type="ARBA" id="ARBA00004286"/>
    </source>
</evidence>
<dbReference type="OrthoDB" id="5951731at2759"/>
<evidence type="ECO:0000313" key="11">
    <source>
        <dbReference type="EMBL" id="KAG5192023.1"/>
    </source>
</evidence>
<proteinExistence type="inferred from homology"/>
<comment type="caution">
    <text evidence="11">The sequence shown here is derived from an EMBL/GenBank/DDBJ whole genome shotgun (WGS) entry which is preliminary data.</text>
</comment>
<comment type="subunit">
    <text evidence="4">The nucleosome is a histone octamer containing two molecules each of H2A, H2B, H3 and H4 assembled in one H3-H4 heterotetramer and two H2A-H2B heterodimers. The octamer wraps approximately 147 bp of DNA.</text>
</comment>
<feature type="compositionally biased region" description="Low complexity" evidence="9">
    <location>
        <begin position="665"/>
        <end position="674"/>
    </location>
</feature>
<name>A0A836CNS5_9STRA</name>
<dbReference type="SUPFAM" id="SSF57552">
    <property type="entry name" value="Blood coagulation inhibitor (disintegrin)"/>
    <property type="match status" value="1"/>
</dbReference>
<dbReference type="EMBL" id="JAFCMP010000012">
    <property type="protein sequence ID" value="KAG5192023.1"/>
    <property type="molecule type" value="Genomic_DNA"/>
</dbReference>